<dbReference type="Gene3D" id="2.40.50.100">
    <property type="match status" value="1"/>
</dbReference>
<evidence type="ECO:0000256" key="2">
    <source>
        <dbReference type="SAM" id="Phobius"/>
    </source>
</evidence>
<feature type="transmembrane region" description="Helical" evidence="2">
    <location>
        <begin position="15"/>
        <end position="34"/>
    </location>
</feature>
<evidence type="ECO:0000313" key="3">
    <source>
        <dbReference type="EMBL" id="QIA07504.1"/>
    </source>
</evidence>
<keyword evidence="2" id="KW-1133">Transmembrane helix</keyword>
<protein>
    <submittedName>
        <fullName evidence="3">Glycine cleavage system protein H</fullName>
    </submittedName>
</protein>
<name>A0A6C0RAS9_9BACT</name>
<dbReference type="PANTHER" id="PTHR11715">
    <property type="entry name" value="GLYCINE CLEAVAGE SYSTEM H PROTEIN"/>
    <property type="match status" value="1"/>
</dbReference>
<dbReference type="InterPro" id="IPR011053">
    <property type="entry name" value="Single_hybrid_motif"/>
</dbReference>
<dbReference type="GO" id="GO:0019464">
    <property type="term" value="P:glycine decarboxylation via glycine cleavage system"/>
    <property type="evidence" value="ECO:0007669"/>
    <property type="project" value="InterPro"/>
</dbReference>
<dbReference type="Pfam" id="PF01597">
    <property type="entry name" value="GCV_H"/>
    <property type="match status" value="1"/>
</dbReference>
<dbReference type="KEGG" id="drc:G0Q07_07105"/>
<dbReference type="RefSeq" id="WP_163345426.1">
    <property type="nucleotide sequence ID" value="NZ_CP048409.1"/>
</dbReference>
<reference evidence="3 4" key="1">
    <citation type="submission" date="2020-02" db="EMBL/GenBank/DDBJ databases">
        <title>Genome sequencing for Draconibacterium sp. strain M1.</title>
        <authorList>
            <person name="Park S.-J."/>
        </authorList>
    </citation>
    <scope>NUCLEOTIDE SEQUENCE [LARGE SCALE GENOMIC DNA]</scope>
    <source>
        <strain evidence="3 4">M1</strain>
    </source>
</reference>
<dbReference type="InterPro" id="IPR033753">
    <property type="entry name" value="GCV_H/Fam206"/>
</dbReference>
<dbReference type="InterPro" id="IPR002930">
    <property type="entry name" value="GCV_H"/>
</dbReference>
<dbReference type="GO" id="GO:0005960">
    <property type="term" value="C:glycine cleavage complex"/>
    <property type="evidence" value="ECO:0007669"/>
    <property type="project" value="InterPro"/>
</dbReference>
<evidence type="ECO:0000256" key="1">
    <source>
        <dbReference type="ARBA" id="ARBA00022823"/>
    </source>
</evidence>
<accession>A0A6C0RAS9</accession>
<gene>
    <name evidence="3" type="ORF">G0Q07_07105</name>
</gene>
<organism evidence="3 4">
    <name type="scientific">Draconibacterium halophilum</name>
    <dbReference type="NCBI Taxonomy" id="2706887"/>
    <lineage>
        <taxon>Bacteria</taxon>
        <taxon>Pseudomonadati</taxon>
        <taxon>Bacteroidota</taxon>
        <taxon>Bacteroidia</taxon>
        <taxon>Marinilabiliales</taxon>
        <taxon>Prolixibacteraceae</taxon>
        <taxon>Draconibacterium</taxon>
    </lineage>
</organism>
<keyword evidence="2" id="KW-0812">Transmembrane</keyword>
<keyword evidence="2" id="KW-0472">Membrane</keyword>
<proteinExistence type="predicted"/>
<dbReference type="EMBL" id="CP048409">
    <property type="protein sequence ID" value="QIA07504.1"/>
    <property type="molecule type" value="Genomic_DNA"/>
</dbReference>
<dbReference type="GO" id="GO:0005737">
    <property type="term" value="C:cytoplasm"/>
    <property type="evidence" value="ECO:0007669"/>
    <property type="project" value="TreeGrafter"/>
</dbReference>
<sequence length="237" mass="26473">MEAYTYSNIFETKGIEYIIVITFLLVLIPFWLFVSKKHKTVQFIRQGIRVLTANLLRIPEGLFFSRNHTWLYLEKSGQAKVGIDDFLQNVLGEISVLPVKTTGDTVKKGELLAFVEQGGKQLHIKSPLSGQVASINTMLIENNGELSGDDVEDDWLYSIVPRNWQAETAGFLLGAEAKGWFSDEITRLKDFLGRSLATSSGGAQPAVVFQEGGELQPNPLADLDASVWDEFEKEFLN</sequence>
<dbReference type="SUPFAM" id="SSF51230">
    <property type="entry name" value="Single hybrid motif"/>
    <property type="match status" value="1"/>
</dbReference>
<evidence type="ECO:0000313" key="4">
    <source>
        <dbReference type="Proteomes" id="UP000474630"/>
    </source>
</evidence>
<keyword evidence="1" id="KW-0450">Lipoyl</keyword>
<dbReference type="PANTHER" id="PTHR11715:SF3">
    <property type="entry name" value="GLYCINE CLEAVAGE SYSTEM H PROTEIN-RELATED"/>
    <property type="match status" value="1"/>
</dbReference>
<keyword evidence="4" id="KW-1185">Reference proteome</keyword>
<dbReference type="Proteomes" id="UP000474630">
    <property type="component" value="Chromosome"/>
</dbReference>
<dbReference type="AlphaFoldDB" id="A0A6C0RAS9"/>
<dbReference type="CDD" id="cd06848">
    <property type="entry name" value="GCS_H"/>
    <property type="match status" value="1"/>
</dbReference>
<dbReference type="GO" id="GO:0009249">
    <property type="term" value="P:protein lipoylation"/>
    <property type="evidence" value="ECO:0007669"/>
    <property type="project" value="TreeGrafter"/>
</dbReference>